<reference evidence="2" key="1">
    <citation type="journal article" date="2019" name="Int. J. Syst. Evol. Microbiol.">
        <title>The Global Catalogue of Microorganisms (GCM) 10K type strain sequencing project: providing services to taxonomists for standard genome sequencing and annotation.</title>
        <authorList>
            <consortium name="The Broad Institute Genomics Platform"/>
            <consortium name="The Broad Institute Genome Sequencing Center for Infectious Disease"/>
            <person name="Wu L."/>
            <person name="Ma J."/>
        </authorList>
    </citation>
    <scope>NUCLEOTIDE SEQUENCE [LARGE SCALE GENOMIC DNA]</scope>
    <source>
        <strain evidence="2">JCM 16545</strain>
    </source>
</reference>
<organism evidence="1 2">
    <name type="scientific">Pontibacter silvestris</name>
    <dbReference type="NCBI Taxonomy" id="2305183"/>
    <lineage>
        <taxon>Bacteria</taxon>
        <taxon>Pseudomonadati</taxon>
        <taxon>Bacteroidota</taxon>
        <taxon>Cytophagia</taxon>
        <taxon>Cytophagales</taxon>
        <taxon>Hymenobacteraceae</taxon>
        <taxon>Pontibacter</taxon>
    </lineage>
</organism>
<evidence type="ECO:0000313" key="2">
    <source>
        <dbReference type="Proteomes" id="UP001597369"/>
    </source>
</evidence>
<dbReference type="Proteomes" id="UP001597369">
    <property type="component" value="Unassembled WGS sequence"/>
</dbReference>
<dbReference type="EMBL" id="JBHUHV010000026">
    <property type="protein sequence ID" value="MFD2066976.1"/>
    <property type="molecule type" value="Genomic_DNA"/>
</dbReference>
<evidence type="ECO:0000313" key="1">
    <source>
        <dbReference type="EMBL" id="MFD2066976.1"/>
    </source>
</evidence>
<accession>A0ABW4WXL0</accession>
<dbReference type="RefSeq" id="WP_229962941.1">
    <property type="nucleotide sequence ID" value="NZ_JAJJWI010000039.1"/>
</dbReference>
<name>A0ABW4WXL0_9BACT</name>
<gene>
    <name evidence="1" type="ORF">ACFSKU_08780</name>
</gene>
<proteinExistence type="predicted"/>
<protein>
    <submittedName>
        <fullName evidence="1">Uncharacterized protein</fullName>
    </submittedName>
</protein>
<comment type="caution">
    <text evidence="1">The sequence shown here is derived from an EMBL/GenBank/DDBJ whole genome shotgun (WGS) entry which is preliminary data.</text>
</comment>
<sequence>MKILCSLNWSSSVNFSGRASNEASQMKAPNRGKVYLGLLNDNAIDQIQVNVHVTAITVTPVWGTRQVRLMHVQARQEPYLNALK</sequence>
<keyword evidence="2" id="KW-1185">Reference proteome</keyword>